<accession>A0ABN4AIR1</accession>
<evidence type="ECO:0000313" key="3">
    <source>
        <dbReference type="Proteomes" id="UP000002875"/>
    </source>
</evidence>
<reference evidence="2 3" key="1">
    <citation type="submission" date="2011-07" db="EMBL/GenBank/DDBJ databases">
        <title>The complete genome of chromosome of Emticicia oligotrophica DSM 17448.</title>
        <authorList>
            <consortium name="US DOE Joint Genome Institute (JGI-PGF)"/>
            <person name="Lucas S."/>
            <person name="Han J."/>
            <person name="Lapidus A."/>
            <person name="Bruce D."/>
            <person name="Goodwin L."/>
            <person name="Pitluck S."/>
            <person name="Peters L."/>
            <person name="Kyrpides N."/>
            <person name="Mavromatis K."/>
            <person name="Ivanova N."/>
            <person name="Ovchinnikova G."/>
            <person name="Teshima H."/>
            <person name="Detter J.C."/>
            <person name="Tapia R."/>
            <person name="Han C."/>
            <person name="Land M."/>
            <person name="Hauser L."/>
            <person name="Markowitz V."/>
            <person name="Cheng J.-F."/>
            <person name="Hugenholtz P."/>
            <person name="Woyke T."/>
            <person name="Wu D."/>
            <person name="Tindall B."/>
            <person name="Pomrenke H."/>
            <person name="Brambilla E."/>
            <person name="Klenk H.-P."/>
            <person name="Eisen J.A."/>
        </authorList>
    </citation>
    <scope>NUCLEOTIDE SEQUENCE [LARGE SCALE GENOMIC DNA]</scope>
    <source>
        <strain evidence="2 3">DSM 17448</strain>
    </source>
</reference>
<sequence>MKKLISYVVLCGWALVFTPTIAQDLEKLKDFRLKSIFDEGVKLTGALSVNHTYYQAIEGYDRRTPFVYMYTGNFNATLLNRINIPISFSFTNQKSNFNSPFAGGFPKTQPFNRLSFKPKYKGSTIHLGTSALSFSQNTLAGFRFHGLGYEYRSNHSPIYGSFMYGRLLKAIPIDSSFISPQNRPAYKRMGFGGKVGYKQKQDFIELIYFQASDKVNSLVNRLDSYNIFPESNLAIAINFQKVFFQKLFINAEIARSKIFSEDKTYSFFSKLGQTIGKRSNVNKQAINTSIKYKYQNSDFAFEYSRVDPKYRTFGAYFINADLETYKLKTNNQFFDGKWALSTDLGYQLSNLDHSNPQALRRYVWGFDSNFTPYEKLNLSLNYSTFSNFSNFQNNFQYLTVLEPYQQLDTLNYRQINNNISGVLMYQMSTETDKKQAITINAIHQSGNDQQGSFKTINVLNNVNLNYGLSIEPKKISYSLGLNFIQNQTDVSKDLMIGPVMTYNRNLAKNKVQFSSMLSYTHSNNTIFENKNQSSKSIYLGRIGLQTSIKKVHKFNFSTLLLKVSDTNNSYKNITEITLNLGYSYQFEPIVIKSKK</sequence>
<gene>
    <name evidence="2" type="ordered locus">Emtol_0776</name>
</gene>
<proteinExistence type="predicted"/>
<dbReference type="RefSeq" id="WP_015027630.1">
    <property type="nucleotide sequence ID" value="NC_018748.1"/>
</dbReference>
<feature type="signal peptide" evidence="1">
    <location>
        <begin position="1"/>
        <end position="22"/>
    </location>
</feature>
<evidence type="ECO:0008006" key="4">
    <source>
        <dbReference type="Google" id="ProtNLM"/>
    </source>
</evidence>
<protein>
    <recommendedName>
        <fullName evidence="4">DUF5723 domain-containing protein</fullName>
    </recommendedName>
</protein>
<name>A0ABN4AIR1_EMTOG</name>
<keyword evidence="1" id="KW-0732">Signal</keyword>
<organism evidence="2 3">
    <name type="scientific">Emticicia oligotrophica (strain DSM 17448 / CIP 109782 / MTCC 6937 / GPTSA100-15)</name>
    <dbReference type="NCBI Taxonomy" id="929562"/>
    <lineage>
        <taxon>Bacteria</taxon>
        <taxon>Pseudomonadati</taxon>
        <taxon>Bacteroidota</taxon>
        <taxon>Cytophagia</taxon>
        <taxon>Cytophagales</taxon>
        <taxon>Leadbetterellaceae</taxon>
        <taxon>Emticicia</taxon>
    </lineage>
</organism>
<dbReference type="Proteomes" id="UP000002875">
    <property type="component" value="Chromosome"/>
</dbReference>
<dbReference type="EMBL" id="CP002961">
    <property type="protein sequence ID" value="AFK01928.1"/>
    <property type="molecule type" value="Genomic_DNA"/>
</dbReference>
<feature type="chain" id="PRO_5046924952" description="DUF5723 domain-containing protein" evidence="1">
    <location>
        <begin position="23"/>
        <end position="595"/>
    </location>
</feature>
<keyword evidence="3" id="KW-1185">Reference proteome</keyword>
<evidence type="ECO:0000313" key="2">
    <source>
        <dbReference type="EMBL" id="AFK01928.1"/>
    </source>
</evidence>
<evidence type="ECO:0000256" key="1">
    <source>
        <dbReference type="SAM" id="SignalP"/>
    </source>
</evidence>